<dbReference type="AlphaFoldDB" id="D0SFW1"/>
<gene>
    <name evidence="1" type="ORF">HMPREF0016_02734</name>
</gene>
<dbReference type="Proteomes" id="UP000012047">
    <property type="component" value="Unassembled WGS sequence"/>
</dbReference>
<evidence type="ECO:0000313" key="1">
    <source>
        <dbReference type="EMBL" id="EEY95345.1"/>
    </source>
</evidence>
<dbReference type="HOGENOM" id="CLU_138968_0_0_6"/>
<accession>D0SFW1</accession>
<proteinExistence type="predicted"/>
<protein>
    <submittedName>
        <fullName evidence="1">Uncharacterized protein</fullName>
    </submittedName>
</protein>
<name>D0SFW1_ACIJO</name>
<organism evidence="1 2">
    <name type="scientific">Acinetobacter johnsonii SH046</name>
    <dbReference type="NCBI Taxonomy" id="575586"/>
    <lineage>
        <taxon>Bacteria</taxon>
        <taxon>Pseudomonadati</taxon>
        <taxon>Pseudomonadota</taxon>
        <taxon>Gammaproteobacteria</taxon>
        <taxon>Moraxellales</taxon>
        <taxon>Moraxellaceae</taxon>
        <taxon>Acinetobacter</taxon>
    </lineage>
</organism>
<sequence>MTKATPLPLYDEFMLVFRKYRIENWEAKDFVKVISSDSQNSKKKIRIQIYKALRILVRFNYLTIDKSKSTKKLFSYCETKRLQELRVNPIRQKLTSIFEEKEHELLQQIQEKEKCIDFIKSIYTGDDIDIKNFLSDQVSKKESEINYLKLNIKAMEDMYNS</sequence>
<dbReference type="EMBL" id="GG704969">
    <property type="protein sequence ID" value="EEY95345.1"/>
    <property type="molecule type" value="Genomic_DNA"/>
</dbReference>
<evidence type="ECO:0000313" key="2">
    <source>
        <dbReference type="Proteomes" id="UP000012047"/>
    </source>
</evidence>
<dbReference type="RefSeq" id="WP_005401576.1">
    <property type="nucleotide sequence ID" value="NZ_GG704969.1"/>
</dbReference>
<reference evidence="2" key="1">
    <citation type="journal article" date="2012" name="PLoS ONE">
        <title>The success of Acinetobacter species; genetic, metabolic and virulence attributes.</title>
        <authorList>
            <person name="Peleg A.Y."/>
            <person name="de Breij A."/>
            <person name="Adams M.D."/>
            <person name="Cerqueira G.M."/>
            <person name="Mocali S."/>
            <person name="Galardini M."/>
            <person name="Nibbering P.H."/>
            <person name="Earl A.M."/>
            <person name="Ward D.V."/>
            <person name="Paterson D.L."/>
            <person name="Seifert H."/>
            <person name="Dijkshoorn L."/>
        </authorList>
    </citation>
    <scope>NUCLEOTIDE SEQUENCE [LARGE SCALE GENOMIC DNA]</scope>
    <source>
        <strain evidence="2">SH046</strain>
    </source>
</reference>